<evidence type="ECO:0000313" key="2">
    <source>
        <dbReference type="Proteomes" id="UP000814243"/>
    </source>
</evidence>
<sequence length="73" mass="7805">MSQVVCHSKMMATFQARLVLAQVQRTLHNMTSSDVLAPKTGRGLSVGGPRAGRSACEGSCKTCVVDSHKQETE</sequence>
<accession>A0A922MVL7</accession>
<proteinExistence type="predicted"/>
<dbReference type="EMBL" id="JACEFF010000126">
    <property type="protein sequence ID" value="KAH9643542.1"/>
    <property type="molecule type" value="Genomic_DNA"/>
</dbReference>
<dbReference type="AlphaFoldDB" id="A0A922MVL7"/>
<name>A0A922MVL7_SPOEX</name>
<dbReference type="Proteomes" id="UP000814243">
    <property type="component" value="Unassembled WGS sequence"/>
</dbReference>
<reference evidence="1" key="1">
    <citation type="journal article" date="2021" name="G3 (Bethesda)">
        <title>Genome and transcriptome analysis of the beet armyworm Spodoptera exigua reveals targets for pest control. .</title>
        <authorList>
            <person name="Simon S."/>
            <person name="Breeschoten T."/>
            <person name="Jansen H.J."/>
            <person name="Dirks R.P."/>
            <person name="Schranz M.E."/>
            <person name="Ros V.I.D."/>
        </authorList>
    </citation>
    <scope>NUCLEOTIDE SEQUENCE</scope>
    <source>
        <strain evidence="1">TB_SE_WUR_2020</strain>
    </source>
</reference>
<organism evidence="1 2">
    <name type="scientific">Spodoptera exigua</name>
    <name type="common">Beet armyworm</name>
    <name type="synonym">Noctua fulgens</name>
    <dbReference type="NCBI Taxonomy" id="7107"/>
    <lineage>
        <taxon>Eukaryota</taxon>
        <taxon>Metazoa</taxon>
        <taxon>Ecdysozoa</taxon>
        <taxon>Arthropoda</taxon>
        <taxon>Hexapoda</taxon>
        <taxon>Insecta</taxon>
        <taxon>Pterygota</taxon>
        <taxon>Neoptera</taxon>
        <taxon>Endopterygota</taxon>
        <taxon>Lepidoptera</taxon>
        <taxon>Glossata</taxon>
        <taxon>Ditrysia</taxon>
        <taxon>Noctuoidea</taxon>
        <taxon>Noctuidae</taxon>
        <taxon>Amphipyrinae</taxon>
        <taxon>Spodoptera</taxon>
    </lineage>
</organism>
<protein>
    <submittedName>
        <fullName evidence="1">Uncharacterized protein</fullName>
    </submittedName>
</protein>
<evidence type="ECO:0000313" key="1">
    <source>
        <dbReference type="EMBL" id="KAH9643542.1"/>
    </source>
</evidence>
<comment type="caution">
    <text evidence="1">The sequence shown here is derived from an EMBL/GenBank/DDBJ whole genome shotgun (WGS) entry which is preliminary data.</text>
</comment>
<gene>
    <name evidence="1" type="ORF">HF086_016749</name>
</gene>